<evidence type="ECO:0000313" key="4">
    <source>
        <dbReference type="Proteomes" id="UP001385892"/>
    </source>
</evidence>
<evidence type="ECO:0000259" key="2">
    <source>
        <dbReference type="Pfam" id="PF14863"/>
    </source>
</evidence>
<dbReference type="PANTHER" id="PTHR43223">
    <property type="entry name" value="ALKYL/ARYL-SULFATASE"/>
    <property type="match status" value="1"/>
</dbReference>
<protein>
    <submittedName>
        <fullName evidence="3">Alkyl sulfatase dimerization domain-containing protein</fullName>
    </submittedName>
</protein>
<organism evidence="3 4">
    <name type="scientific">Variovorax rhizosphaerae</name>
    <dbReference type="NCBI Taxonomy" id="1836200"/>
    <lineage>
        <taxon>Bacteria</taxon>
        <taxon>Pseudomonadati</taxon>
        <taxon>Pseudomonadota</taxon>
        <taxon>Betaproteobacteria</taxon>
        <taxon>Burkholderiales</taxon>
        <taxon>Comamonadaceae</taxon>
        <taxon>Variovorax</taxon>
    </lineage>
</organism>
<proteinExistence type="predicted"/>
<sequence length="621" mass="68410">MNTIPSPLSRLKQRLAGGFAATCMTLLAFSATPSHAQAWRWYNENPDFKPATLPNGTVINFNEWKKALPFVRIDGKPARAESVGDKTWMIYGYFYGPVIIERPSGLLVFSTGENAEDGKKFREIIRRDVSTKPIIAVFYDHAHYAKGAETLLDGDKAVIIAHPDSNKTVQESGFLGKPNIPEMLPALDGRARIHFGTDMPSKGPDAKMGAASLDLGKKSAWLPATKTLVDGEKITVDGLDIQAFHAVTDTEDSLTFWIPSQKLVIDNVMWPCLPNLYTLRGDRYREPEQWTSGIKKIRDLEPEIVLDVGGGATALVGKDKIKDTANALIDASSFVYDQAIRLTNQGVRMQELRHHIVLPASLLKNPYVNEVYGQYDTFPQAYADRAFGWFSGHAEDLHSLPRTLESQKWVKLAGGEAKTFKAYKAAVAKGEYLWAKDLAVALTDVAPANKTYRQALADSFRTLGRYSPGSITRNFYLASARSLEGETTHTLGSVQDAAWVMEDTSRAVNHLRTRLDPKKATGKEGELAFDIGGKRAALHVRNSVAEFVADPDTHYRKPDATIKATPEQFARYFRGEMSTADFVKASGADAQAASLLGLFDEFRQVPMYPVAAASGPDHAAH</sequence>
<reference evidence="3 4" key="1">
    <citation type="submission" date="2024-03" db="EMBL/GenBank/DDBJ databases">
        <title>Novel species of the genus Variovorax.</title>
        <authorList>
            <person name="Liu Q."/>
            <person name="Xin Y.-H."/>
        </authorList>
    </citation>
    <scope>NUCLEOTIDE SEQUENCE [LARGE SCALE GENOMIC DNA]</scope>
    <source>
        <strain evidence="3 4">KACC 18900</strain>
    </source>
</reference>
<dbReference type="InterPro" id="IPR029228">
    <property type="entry name" value="Alkyl_sulf_dimr"/>
</dbReference>
<evidence type="ECO:0000256" key="1">
    <source>
        <dbReference type="SAM" id="SignalP"/>
    </source>
</evidence>
<dbReference type="InterPro" id="IPR036866">
    <property type="entry name" value="RibonucZ/Hydroxyglut_hydro"/>
</dbReference>
<feature type="chain" id="PRO_5045884727" evidence="1">
    <location>
        <begin position="37"/>
        <end position="621"/>
    </location>
</feature>
<dbReference type="InterPro" id="IPR052195">
    <property type="entry name" value="Bact_Alkyl/Aryl-Sulfatase"/>
</dbReference>
<dbReference type="Gene3D" id="3.60.15.30">
    <property type="entry name" value="Metallo-beta-lactamase domain"/>
    <property type="match status" value="1"/>
</dbReference>
<dbReference type="EMBL" id="JBBKZT010000008">
    <property type="protein sequence ID" value="MEJ8848540.1"/>
    <property type="molecule type" value="Genomic_DNA"/>
</dbReference>
<dbReference type="PANTHER" id="PTHR43223:SF2">
    <property type="entry name" value="METALLO-BETA-LACTAMASE DOMAIN-CONTAINING PROTEIN"/>
    <property type="match status" value="1"/>
</dbReference>
<feature type="domain" description="Alkyl sulfatase dimerisation" evidence="2">
    <location>
        <begin position="349"/>
        <end position="484"/>
    </location>
</feature>
<dbReference type="SUPFAM" id="SSF56281">
    <property type="entry name" value="Metallo-hydrolase/oxidoreductase"/>
    <property type="match status" value="1"/>
</dbReference>
<dbReference type="InterPro" id="IPR036527">
    <property type="entry name" value="SCP2_sterol-bd_dom_sf"/>
</dbReference>
<keyword evidence="4" id="KW-1185">Reference proteome</keyword>
<dbReference type="InterPro" id="IPR038536">
    <property type="entry name" value="Alkyl/aryl-sulf_dimr_sf"/>
</dbReference>
<feature type="signal peptide" evidence="1">
    <location>
        <begin position="1"/>
        <end position="36"/>
    </location>
</feature>
<dbReference type="Pfam" id="PF14863">
    <property type="entry name" value="Alkyl_sulf_dimr"/>
    <property type="match status" value="1"/>
</dbReference>
<name>A0ABU8WNT9_9BURK</name>
<dbReference type="RefSeq" id="WP_340343676.1">
    <property type="nucleotide sequence ID" value="NZ_JBBKZT010000008.1"/>
</dbReference>
<keyword evidence="1" id="KW-0732">Signal</keyword>
<dbReference type="Gene3D" id="3.30.1050.10">
    <property type="entry name" value="SCP2 sterol-binding domain"/>
    <property type="match status" value="1"/>
</dbReference>
<dbReference type="SUPFAM" id="SSF55718">
    <property type="entry name" value="SCP-like"/>
    <property type="match status" value="1"/>
</dbReference>
<comment type="caution">
    <text evidence="3">The sequence shown here is derived from an EMBL/GenBank/DDBJ whole genome shotgun (WGS) entry which is preliminary data.</text>
</comment>
<evidence type="ECO:0000313" key="3">
    <source>
        <dbReference type="EMBL" id="MEJ8848540.1"/>
    </source>
</evidence>
<dbReference type="Proteomes" id="UP001385892">
    <property type="component" value="Unassembled WGS sequence"/>
</dbReference>
<accession>A0ABU8WNT9</accession>
<dbReference type="Gene3D" id="1.25.40.880">
    <property type="entry name" value="Alkyl sulfatase, dimerisation domain"/>
    <property type="match status" value="1"/>
</dbReference>
<gene>
    <name evidence="3" type="ORF">WKW82_17910</name>
</gene>